<protein>
    <submittedName>
        <fullName evidence="1">Uncharacterized protein</fullName>
    </submittedName>
</protein>
<accession>A0A0F9PSV1</accession>
<reference evidence="1" key="1">
    <citation type="journal article" date="2015" name="Nature">
        <title>Complex archaea that bridge the gap between prokaryotes and eukaryotes.</title>
        <authorList>
            <person name="Spang A."/>
            <person name="Saw J.H."/>
            <person name="Jorgensen S.L."/>
            <person name="Zaremba-Niedzwiedzka K."/>
            <person name="Martijn J."/>
            <person name="Lind A.E."/>
            <person name="van Eijk R."/>
            <person name="Schleper C."/>
            <person name="Guy L."/>
            <person name="Ettema T.J."/>
        </authorList>
    </citation>
    <scope>NUCLEOTIDE SEQUENCE</scope>
</reference>
<dbReference type="EMBL" id="LAZR01002614">
    <property type="protein sequence ID" value="KKN27767.1"/>
    <property type="molecule type" value="Genomic_DNA"/>
</dbReference>
<name>A0A0F9PSV1_9ZZZZ</name>
<evidence type="ECO:0000313" key="1">
    <source>
        <dbReference type="EMBL" id="KKN27767.1"/>
    </source>
</evidence>
<sequence length="40" mass="4688">MEINLETDEKITLVIDKACVFVVWGERNEEGTMVLKWGYK</sequence>
<gene>
    <name evidence="1" type="ORF">LCGC14_0861170</name>
</gene>
<organism evidence="1">
    <name type="scientific">marine sediment metagenome</name>
    <dbReference type="NCBI Taxonomy" id="412755"/>
    <lineage>
        <taxon>unclassified sequences</taxon>
        <taxon>metagenomes</taxon>
        <taxon>ecological metagenomes</taxon>
    </lineage>
</organism>
<dbReference type="AlphaFoldDB" id="A0A0F9PSV1"/>
<proteinExistence type="predicted"/>
<comment type="caution">
    <text evidence="1">The sequence shown here is derived from an EMBL/GenBank/DDBJ whole genome shotgun (WGS) entry which is preliminary data.</text>
</comment>